<keyword evidence="3" id="KW-1185">Reference proteome</keyword>
<dbReference type="SUPFAM" id="SSF54913">
    <property type="entry name" value="GlnB-like"/>
    <property type="match status" value="1"/>
</dbReference>
<dbReference type="Proteomes" id="UP000044071">
    <property type="component" value="Unassembled WGS sequence"/>
</dbReference>
<dbReference type="OrthoDB" id="5339790at2"/>
<gene>
    <name evidence="2" type="ORF">BN59_03169</name>
</gene>
<dbReference type="Pfam" id="PF02641">
    <property type="entry name" value="DUF190"/>
    <property type="match status" value="1"/>
</dbReference>
<dbReference type="STRING" id="1034943.BN59_03169"/>
<dbReference type="InterPro" id="IPR011322">
    <property type="entry name" value="N-reg_PII-like_a/b"/>
</dbReference>
<dbReference type="eggNOG" id="COG1993">
    <property type="taxonomic scope" value="Bacteria"/>
</dbReference>
<dbReference type="InterPro" id="IPR003793">
    <property type="entry name" value="UPF0166"/>
</dbReference>
<comment type="similarity">
    <text evidence="1">Belongs to the UPF0166 family.</text>
</comment>
<dbReference type="EMBL" id="CCSB01000004">
    <property type="protein sequence ID" value="CDZ78855.1"/>
    <property type="molecule type" value="Genomic_DNA"/>
</dbReference>
<evidence type="ECO:0000313" key="2">
    <source>
        <dbReference type="EMBL" id="CDZ78855.1"/>
    </source>
</evidence>
<dbReference type="RefSeq" id="WP_044012036.1">
    <property type="nucleotide sequence ID" value="NZ_CCVW01000004.1"/>
</dbReference>
<organism evidence="2 3">
    <name type="scientific">Legionella massiliensis</name>
    <dbReference type="NCBI Taxonomy" id="1034943"/>
    <lineage>
        <taxon>Bacteria</taxon>
        <taxon>Pseudomonadati</taxon>
        <taxon>Pseudomonadota</taxon>
        <taxon>Gammaproteobacteria</taxon>
        <taxon>Legionellales</taxon>
        <taxon>Legionellaceae</taxon>
        <taxon>Legionella</taxon>
    </lineage>
</organism>
<protein>
    <submittedName>
        <fullName evidence="2">Uncharacterized protein</fullName>
    </submittedName>
</protein>
<sequence length="106" mass="12174">MEKGYQLEFFMEQNERHEKKALYEWLIDVAKDHGVTGATAFTGSLGFGAHRNLHSAHFFELLDQPIQVTMIATEEESEKFLNFLATQKVDLFYAKIPAFFGRLSKA</sequence>
<dbReference type="PANTHER" id="PTHR35983">
    <property type="entry name" value="UPF0166 PROTEIN TM_0021"/>
    <property type="match status" value="1"/>
</dbReference>
<proteinExistence type="inferred from homology"/>
<reference evidence="2 3" key="1">
    <citation type="submission" date="2014-06" db="EMBL/GenBank/DDBJ databases">
        <authorList>
            <person name="Urmite Genomes Urmite Genomes"/>
        </authorList>
    </citation>
    <scope>NUCLEOTIDE SEQUENCE [LARGE SCALE GENOMIC DNA]</scope>
</reference>
<dbReference type="AlphaFoldDB" id="A0A078KWL6"/>
<dbReference type="Gene3D" id="3.30.70.120">
    <property type="match status" value="1"/>
</dbReference>
<dbReference type="InterPro" id="IPR015867">
    <property type="entry name" value="N-reg_PII/ATP_PRibTrfase_C"/>
</dbReference>
<accession>A0A078KWL6</accession>
<name>A0A078KWL6_9GAMM</name>
<dbReference type="PANTHER" id="PTHR35983:SF1">
    <property type="entry name" value="UPF0166 PROTEIN TM_0021"/>
    <property type="match status" value="1"/>
</dbReference>
<evidence type="ECO:0000256" key="1">
    <source>
        <dbReference type="ARBA" id="ARBA00010554"/>
    </source>
</evidence>
<evidence type="ECO:0000313" key="3">
    <source>
        <dbReference type="Proteomes" id="UP000044071"/>
    </source>
</evidence>